<dbReference type="EMBL" id="CP001848">
    <property type="protein sequence ID" value="ADB17671.1"/>
    <property type="molecule type" value="Genomic_DNA"/>
</dbReference>
<evidence type="ECO:0008006" key="4">
    <source>
        <dbReference type="Google" id="ProtNLM"/>
    </source>
</evidence>
<protein>
    <recommendedName>
        <fullName evidence="4">DUF4292 domain-containing protein</fullName>
    </recommendedName>
</protein>
<reference evidence="2 3" key="1">
    <citation type="journal article" date="2009" name="Stand. Genomic Sci.">
        <title>Complete genome sequence of Pirellula staleyi type strain (ATCC 27377).</title>
        <authorList>
            <person name="Clum A."/>
            <person name="Tindall B.J."/>
            <person name="Sikorski J."/>
            <person name="Ivanova N."/>
            <person name="Mavrommatis K."/>
            <person name="Lucas S."/>
            <person name="Glavina del Rio T."/>
            <person name="Nolan M."/>
            <person name="Chen F."/>
            <person name="Tice H."/>
            <person name="Pitluck S."/>
            <person name="Cheng J.F."/>
            <person name="Chertkov O."/>
            <person name="Brettin T."/>
            <person name="Han C."/>
            <person name="Detter J.C."/>
            <person name="Kuske C."/>
            <person name="Bruce D."/>
            <person name="Goodwin L."/>
            <person name="Ovchinikova G."/>
            <person name="Pati A."/>
            <person name="Mikhailova N."/>
            <person name="Chen A."/>
            <person name="Palaniappan K."/>
            <person name="Land M."/>
            <person name="Hauser L."/>
            <person name="Chang Y.J."/>
            <person name="Jeffries C.D."/>
            <person name="Chain P."/>
            <person name="Rohde M."/>
            <person name="Goker M."/>
            <person name="Bristow J."/>
            <person name="Eisen J.A."/>
            <person name="Markowitz V."/>
            <person name="Hugenholtz P."/>
            <person name="Kyrpides N.C."/>
            <person name="Klenk H.P."/>
            <person name="Lapidus A."/>
        </authorList>
    </citation>
    <scope>NUCLEOTIDE SEQUENCE [LARGE SCALE GENOMIC DNA]</scope>
    <source>
        <strain evidence="3">ATCC 27377 / DSM 6068 / ICPB 4128</strain>
    </source>
</reference>
<dbReference type="eggNOG" id="ENOG5032YN0">
    <property type="taxonomic scope" value="Bacteria"/>
</dbReference>
<evidence type="ECO:0000313" key="2">
    <source>
        <dbReference type="EMBL" id="ADB17671.1"/>
    </source>
</evidence>
<dbReference type="KEGG" id="psl:Psta_3006"/>
<dbReference type="Proteomes" id="UP000001887">
    <property type="component" value="Chromosome"/>
</dbReference>
<dbReference type="AlphaFoldDB" id="D2R9C1"/>
<proteinExistence type="predicted"/>
<dbReference type="STRING" id="530564.Psta_3006"/>
<feature type="region of interest" description="Disordered" evidence="1">
    <location>
        <begin position="309"/>
        <end position="341"/>
    </location>
</feature>
<dbReference type="OrthoDB" id="279598at2"/>
<name>D2R9C1_PIRSD</name>
<organism evidence="2 3">
    <name type="scientific">Pirellula staleyi (strain ATCC 27377 / DSM 6068 / ICPB 4128)</name>
    <name type="common">Pirella staleyi</name>
    <dbReference type="NCBI Taxonomy" id="530564"/>
    <lineage>
        <taxon>Bacteria</taxon>
        <taxon>Pseudomonadati</taxon>
        <taxon>Planctomycetota</taxon>
        <taxon>Planctomycetia</taxon>
        <taxon>Pirellulales</taxon>
        <taxon>Pirellulaceae</taxon>
        <taxon>Pirellula</taxon>
    </lineage>
</organism>
<evidence type="ECO:0000256" key="1">
    <source>
        <dbReference type="SAM" id="MobiDB-lite"/>
    </source>
</evidence>
<dbReference type="HOGENOM" id="CLU_813428_0_0_0"/>
<accession>D2R9C1</accession>
<evidence type="ECO:0000313" key="3">
    <source>
        <dbReference type="Proteomes" id="UP000001887"/>
    </source>
</evidence>
<keyword evidence="3" id="KW-1185">Reference proteome</keyword>
<sequence length="341" mass="36510">MMSPTADNAPPKFRAAPRLLVVSLLVLLALGSSGCRWNPWIRRPAGDAAPVIFSHTPTLEEVTSALNAQTSRVQTLQTQGATVSVPGFPAISAELAVERPRKLRMRAGTAFTGPEIDLGMNDELFWFWAARNPQPGIYYARHDRFATSPLRSALAVDPAWVTDALGLVQLPPVQEITGPSPAGTDRMELRWTVQSAAGPMTRLIHVHAKHGWIVEQHLYDPRGNVMVSSKASDHQYSSVDGVALPRLVELNVPSASLQLRMDVTSYAVNMPFADGQTLFELPSQSLGNAPLVDLADPATAAALGGTMGAPGASGPMSPQPAIPAATPLNGATRYRGMPQYR</sequence>
<gene>
    <name evidence="2" type="ordered locus">Psta_3006</name>
</gene>